<dbReference type="AlphaFoldDB" id="A0A0F8WI15"/>
<accession>A0A0F8WI15</accession>
<proteinExistence type="predicted"/>
<gene>
    <name evidence="1" type="ORF">LCGC14_3151340</name>
</gene>
<name>A0A0F8WI15_9ZZZZ</name>
<sequence length="155" mass="15905">FRGIIGNSATANGLVTFTLDAGTTVALTTEYCEVLQSPYANVKLTAGPSGGLTGNDYSSVAGIPNVITAAANQYVWLQTWGPIWINPHGSSLQDAGIAAGERKLVFDLEGSVCIEDDAAHGPGADGDEHQIAGFIIDRSGSSSSGPPLVMLTISP</sequence>
<feature type="non-terminal residue" evidence="1">
    <location>
        <position position="1"/>
    </location>
</feature>
<protein>
    <submittedName>
        <fullName evidence="1">Uncharacterized protein</fullName>
    </submittedName>
</protein>
<organism evidence="1">
    <name type="scientific">marine sediment metagenome</name>
    <dbReference type="NCBI Taxonomy" id="412755"/>
    <lineage>
        <taxon>unclassified sequences</taxon>
        <taxon>metagenomes</taxon>
        <taxon>ecological metagenomes</taxon>
    </lineage>
</organism>
<comment type="caution">
    <text evidence="1">The sequence shown here is derived from an EMBL/GenBank/DDBJ whole genome shotgun (WGS) entry which is preliminary data.</text>
</comment>
<evidence type="ECO:0000313" key="1">
    <source>
        <dbReference type="EMBL" id="KKK47820.1"/>
    </source>
</evidence>
<dbReference type="EMBL" id="LAZR01069378">
    <property type="protein sequence ID" value="KKK47820.1"/>
    <property type="molecule type" value="Genomic_DNA"/>
</dbReference>
<reference evidence="1" key="1">
    <citation type="journal article" date="2015" name="Nature">
        <title>Complex archaea that bridge the gap between prokaryotes and eukaryotes.</title>
        <authorList>
            <person name="Spang A."/>
            <person name="Saw J.H."/>
            <person name="Jorgensen S.L."/>
            <person name="Zaremba-Niedzwiedzka K."/>
            <person name="Martijn J."/>
            <person name="Lind A.E."/>
            <person name="van Eijk R."/>
            <person name="Schleper C."/>
            <person name="Guy L."/>
            <person name="Ettema T.J."/>
        </authorList>
    </citation>
    <scope>NUCLEOTIDE SEQUENCE</scope>
</reference>